<evidence type="ECO:0000313" key="2">
    <source>
        <dbReference type="Proteomes" id="UP001596414"/>
    </source>
</evidence>
<proteinExistence type="predicted"/>
<dbReference type="EMBL" id="JBHSZQ010000047">
    <property type="protein sequence ID" value="MFC7126909.1"/>
    <property type="molecule type" value="Genomic_DNA"/>
</dbReference>
<dbReference type="AlphaFoldDB" id="A0ABD5X8P8"/>
<name>A0ABD5X8P8_9EURY</name>
<comment type="caution">
    <text evidence="1">The sequence shown here is derived from an EMBL/GenBank/DDBJ whole genome shotgun (WGS) entry which is preliminary data.</text>
</comment>
<evidence type="ECO:0000313" key="1">
    <source>
        <dbReference type="EMBL" id="MFC7126909.1"/>
    </source>
</evidence>
<protein>
    <submittedName>
        <fullName evidence="1">Uncharacterized protein</fullName>
    </submittedName>
</protein>
<dbReference type="Proteomes" id="UP001596414">
    <property type="component" value="Unassembled WGS sequence"/>
</dbReference>
<reference evidence="1 2" key="1">
    <citation type="journal article" date="2014" name="Int. J. Syst. Evol. Microbiol.">
        <title>Complete genome sequence of Corynebacterium casei LMG S-19264T (=DSM 44701T), isolated from a smear-ripened cheese.</title>
        <authorList>
            <consortium name="US DOE Joint Genome Institute (JGI-PGF)"/>
            <person name="Walter F."/>
            <person name="Albersmeier A."/>
            <person name="Kalinowski J."/>
            <person name="Ruckert C."/>
        </authorList>
    </citation>
    <scope>NUCLEOTIDE SEQUENCE [LARGE SCALE GENOMIC DNA]</scope>
    <source>
        <strain evidence="1 2">CGMCC 4.7215</strain>
    </source>
</reference>
<organism evidence="1 2">
    <name type="scientific">Halovenus rubra</name>
    <dbReference type="NCBI Taxonomy" id="869890"/>
    <lineage>
        <taxon>Archaea</taxon>
        <taxon>Methanobacteriati</taxon>
        <taxon>Methanobacteriota</taxon>
        <taxon>Stenosarchaea group</taxon>
        <taxon>Halobacteria</taxon>
        <taxon>Halobacteriales</taxon>
        <taxon>Haloarculaceae</taxon>
        <taxon>Halovenus</taxon>
    </lineage>
</organism>
<gene>
    <name evidence="1" type="ORF">ACFQJ7_12900</name>
</gene>
<sequence>MTLKNNSNNDIRTALTSEVTARTDDMVVEEVDETSIETFQTDLATASIRNPNAVEIGIAMAVFFRTKISSY</sequence>
<accession>A0ABD5X8P8</accession>
<dbReference type="RefSeq" id="WP_267637246.1">
    <property type="nucleotide sequence ID" value="NZ_JAODIY010000009.1"/>
</dbReference>